<organism evidence="1">
    <name type="scientific">marine sediment metagenome</name>
    <dbReference type="NCBI Taxonomy" id="412755"/>
    <lineage>
        <taxon>unclassified sequences</taxon>
        <taxon>metagenomes</taxon>
        <taxon>ecological metagenomes</taxon>
    </lineage>
</organism>
<dbReference type="EMBL" id="BARU01003447">
    <property type="protein sequence ID" value="GAH23889.1"/>
    <property type="molecule type" value="Genomic_DNA"/>
</dbReference>
<sequence>MCEKGTESMLIFYKRRKGRNGVEWLKEGRNGEKVGGFVSHT</sequence>
<proteinExistence type="predicted"/>
<name>X1F3D6_9ZZZZ</name>
<feature type="non-terminal residue" evidence="1">
    <location>
        <position position="41"/>
    </location>
</feature>
<comment type="caution">
    <text evidence="1">The sequence shown here is derived from an EMBL/GenBank/DDBJ whole genome shotgun (WGS) entry which is preliminary data.</text>
</comment>
<gene>
    <name evidence="1" type="ORF">S03H2_07460</name>
</gene>
<evidence type="ECO:0000313" key="1">
    <source>
        <dbReference type="EMBL" id="GAH23889.1"/>
    </source>
</evidence>
<protein>
    <submittedName>
        <fullName evidence="1">Uncharacterized protein</fullName>
    </submittedName>
</protein>
<reference evidence="1" key="1">
    <citation type="journal article" date="2014" name="Front. Microbiol.">
        <title>High frequency of phylogenetically diverse reductive dehalogenase-homologous genes in deep subseafloor sedimentary metagenomes.</title>
        <authorList>
            <person name="Kawai M."/>
            <person name="Futagami T."/>
            <person name="Toyoda A."/>
            <person name="Takaki Y."/>
            <person name="Nishi S."/>
            <person name="Hori S."/>
            <person name="Arai W."/>
            <person name="Tsubouchi T."/>
            <person name="Morono Y."/>
            <person name="Uchiyama I."/>
            <person name="Ito T."/>
            <person name="Fujiyama A."/>
            <person name="Inagaki F."/>
            <person name="Takami H."/>
        </authorList>
    </citation>
    <scope>NUCLEOTIDE SEQUENCE</scope>
    <source>
        <strain evidence="1">Expedition CK06-06</strain>
    </source>
</reference>
<accession>X1F3D6</accession>
<dbReference type="AlphaFoldDB" id="X1F3D6"/>